<feature type="transmembrane region" description="Helical" evidence="1">
    <location>
        <begin position="62"/>
        <end position="90"/>
    </location>
</feature>
<keyword evidence="1" id="KW-0472">Membrane</keyword>
<name>A0A0D2S5T5_GOSRA</name>
<reference evidence="2 3" key="1">
    <citation type="journal article" date="2012" name="Nature">
        <title>Repeated polyploidization of Gossypium genomes and the evolution of spinnable cotton fibres.</title>
        <authorList>
            <person name="Paterson A.H."/>
            <person name="Wendel J.F."/>
            <person name="Gundlach H."/>
            <person name="Guo H."/>
            <person name="Jenkins J."/>
            <person name="Jin D."/>
            <person name="Llewellyn D."/>
            <person name="Showmaker K.C."/>
            <person name="Shu S."/>
            <person name="Udall J."/>
            <person name="Yoo M.J."/>
            <person name="Byers R."/>
            <person name="Chen W."/>
            <person name="Doron-Faigenboim A."/>
            <person name="Duke M.V."/>
            <person name="Gong L."/>
            <person name="Grimwood J."/>
            <person name="Grover C."/>
            <person name="Grupp K."/>
            <person name="Hu G."/>
            <person name="Lee T.H."/>
            <person name="Li J."/>
            <person name="Lin L."/>
            <person name="Liu T."/>
            <person name="Marler B.S."/>
            <person name="Page J.T."/>
            <person name="Roberts A.W."/>
            <person name="Romanel E."/>
            <person name="Sanders W.S."/>
            <person name="Szadkowski E."/>
            <person name="Tan X."/>
            <person name="Tang H."/>
            <person name="Xu C."/>
            <person name="Wang J."/>
            <person name="Wang Z."/>
            <person name="Zhang D."/>
            <person name="Zhang L."/>
            <person name="Ashrafi H."/>
            <person name="Bedon F."/>
            <person name="Bowers J.E."/>
            <person name="Brubaker C.L."/>
            <person name="Chee P.W."/>
            <person name="Das S."/>
            <person name="Gingle A.R."/>
            <person name="Haigler C.H."/>
            <person name="Harker D."/>
            <person name="Hoffmann L.V."/>
            <person name="Hovav R."/>
            <person name="Jones D.C."/>
            <person name="Lemke C."/>
            <person name="Mansoor S."/>
            <person name="ur Rahman M."/>
            <person name="Rainville L.N."/>
            <person name="Rambani A."/>
            <person name="Reddy U.K."/>
            <person name="Rong J.K."/>
            <person name="Saranga Y."/>
            <person name="Scheffler B.E."/>
            <person name="Scheffler J.A."/>
            <person name="Stelly D.M."/>
            <person name="Triplett B.A."/>
            <person name="Van Deynze A."/>
            <person name="Vaslin M.F."/>
            <person name="Waghmare V.N."/>
            <person name="Walford S.A."/>
            <person name="Wright R.J."/>
            <person name="Zaki E.A."/>
            <person name="Zhang T."/>
            <person name="Dennis E.S."/>
            <person name="Mayer K.F."/>
            <person name="Peterson D.G."/>
            <person name="Rokhsar D.S."/>
            <person name="Wang X."/>
            <person name="Schmutz J."/>
        </authorList>
    </citation>
    <scope>NUCLEOTIDE SEQUENCE [LARGE SCALE GENOMIC DNA]</scope>
</reference>
<proteinExistence type="predicted"/>
<evidence type="ECO:0000313" key="2">
    <source>
        <dbReference type="EMBL" id="KJB78472.1"/>
    </source>
</evidence>
<evidence type="ECO:0000313" key="3">
    <source>
        <dbReference type="Proteomes" id="UP000032304"/>
    </source>
</evidence>
<keyword evidence="1" id="KW-1133">Transmembrane helix</keyword>
<keyword evidence="3" id="KW-1185">Reference proteome</keyword>
<accession>A0A0D2S5T5</accession>
<dbReference type="Gramene" id="KJB78472">
    <property type="protein sequence ID" value="KJB78472"/>
    <property type="gene ID" value="B456_013G000100"/>
</dbReference>
<gene>
    <name evidence="2" type="ORF">B456_013G000100</name>
</gene>
<dbReference type="Proteomes" id="UP000032304">
    <property type="component" value="Chromosome 13"/>
</dbReference>
<sequence>MLKSPASWESHFSFFITDPEKNANSVFGIFGIPCFIRDFVFRDSNVSKLRYYYPKFSSVVHYILCSVEYCWALCYWAVVLVFNLLLWFLVNGILDLK</sequence>
<keyword evidence="1" id="KW-0812">Transmembrane</keyword>
<dbReference type="EMBL" id="CM001752">
    <property type="protein sequence ID" value="KJB78472.1"/>
    <property type="molecule type" value="Genomic_DNA"/>
</dbReference>
<dbReference type="AlphaFoldDB" id="A0A0D2S5T5"/>
<evidence type="ECO:0000256" key="1">
    <source>
        <dbReference type="SAM" id="Phobius"/>
    </source>
</evidence>
<organism evidence="2 3">
    <name type="scientific">Gossypium raimondii</name>
    <name type="common">Peruvian cotton</name>
    <name type="synonym">Gossypium klotzschianum subsp. raimondii</name>
    <dbReference type="NCBI Taxonomy" id="29730"/>
    <lineage>
        <taxon>Eukaryota</taxon>
        <taxon>Viridiplantae</taxon>
        <taxon>Streptophyta</taxon>
        <taxon>Embryophyta</taxon>
        <taxon>Tracheophyta</taxon>
        <taxon>Spermatophyta</taxon>
        <taxon>Magnoliopsida</taxon>
        <taxon>eudicotyledons</taxon>
        <taxon>Gunneridae</taxon>
        <taxon>Pentapetalae</taxon>
        <taxon>rosids</taxon>
        <taxon>malvids</taxon>
        <taxon>Malvales</taxon>
        <taxon>Malvaceae</taxon>
        <taxon>Malvoideae</taxon>
        <taxon>Gossypium</taxon>
    </lineage>
</organism>
<protein>
    <submittedName>
        <fullName evidence="2">Uncharacterized protein</fullName>
    </submittedName>
</protein>